<comment type="caution">
    <text evidence="1">The sequence shown here is derived from an EMBL/GenBank/DDBJ whole genome shotgun (WGS) entry which is preliminary data.</text>
</comment>
<dbReference type="EMBL" id="JADKMA010000006">
    <property type="protein sequence ID" value="MBO8190541.1"/>
    <property type="molecule type" value="Genomic_DNA"/>
</dbReference>
<sequence>MGRQTMWRLIEALRQIGLPAFDAVVARRTRAERVPDWSQLRCARVEPQTAARAHLLGLLSLVKRKNCWQPS</sequence>
<reference evidence="1 2" key="1">
    <citation type="submission" date="2020-11" db="EMBL/GenBank/DDBJ databases">
        <title>Streptomyces spirodelae sp. nov., isolated from duckweed.</title>
        <authorList>
            <person name="Saimee Y."/>
            <person name="Duangmal K."/>
        </authorList>
    </citation>
    <scope>NUCLEOTIDE SEQUENCE [LARGE SCALE GENOMIC DNA]</scope>
    <source>
        <strain evidence="1 2">S16-07</strain>
    </source>
</reference>
<organism evidence="1 2">
    <name type="scientific">Streptomyces oryzae</name>
    <dbReference type="NCBI Taxonomy" id="1434886"/>
    <lineage>
        <taxon>Bacteria</taxon>
        <taxon>Bacillati</taxon>
        <taxon>Actinomycetota</taxon>
        <taxon>Actinomycetes</taxon>
        <taxon>Kitasatosporales</taxon>
        <taxon>Streptomycetaceae</taxon>
        <taxon>Streptomyces</taxon>
    </lineage>
</organism>
<dbReference type="Proteomes" id="UP001519064">
    <property type="component" value="Unassembled WGS sequence"/>
</dbReference>
<evidence type="ECO:0000313" key="1">
    <source>
        <dbReference type="EMBL" id="MBO8190541.1"/>
    </source>
</evidence>
<evidence type="ECO:0000313" key="2">
    <source>
        <dbReference type="Proteomes" id="UP001519064"/>
    </source>
</evidence>
<protein>
    <recommendedName>
        <fullName evidence="3">Transposase</fullName>
    </recommendedName>
</protein>
<dbReference type="RefSeq" id="WP_209237618.1">
    <property type="nucleotide sequence ID" value="NZ_JADKMA010000006.1"/>
</dbReference>
<evidence type="ECO:0008006" key="3">
    <source>
        <dbReference type="Google" id="ProtNLM"/>
    </source>
</evidence>
<name>A0ABS3X589_9ACTN</name>
<proteinExistence type="predicted"/>
<gene>
    <name evidence="1" type="ORF">ITI46_02265</name>
</gene>
<accession>A0ABS3X589</accession>
<keyword evidence="2" id="KW-1185">Reference proteome</keyword>